<dbReference type="AlphaFoldDB" id="A0A9W6UGG3"/>
<comment type="similarity">
    <text evidence="2">Belongs to the SAM hydrolase / SAM-dependent halogenase family.</text>
</comment>
<name>A0A9W6UGG3_9ACTN</name>
<dbReference type="SUPFAM" id="SSF102522">
    <property type="entry name" value="Bacterial fluorinating enzyme, N-terminal domain"/>
    <property type="match status" value="1"/>
</dbReference>
<dbReference type="Pfam" id="PF20257">
    <property type="entry name" value="SAM_HAT_C"/>
    <property type="match status" value="1"/>
</dbReference>
<accession>A0A9W6UGG3</accession>
<dbReference type="Pfam" id="PF01887">
    <property type="entry name" value="SAM_HAT_N"/>
    <property type="match status" value="1"/>
</dbReference>
<evidence type="ECO:0000259" key="3">
    <source>
        <dbReference type="Pfam" id="PF01887"/>
    </source>
</evidence>
<dbReference type="Gene3D" id="2.40.30.90">
    <property type="entry name" value="Bacterial fluorinating enzyme like"/>
    <property type="match status" value="1"/>
</dbReference>
<keyword evidence="6" id="KW-1185">Reference proteome</keyword>
<dbReference type="InterPro" id="IPR023227">
    <property type="entry name" value="SAM_OH_AdoTrfase_C_sf"/>
</dbReference>
<dbReference type="EMBL" id="BSQG01000002">
    <property type="protein sequence ID" value="GLU47416.1"/>
    <property type="molecule type" value="Genomic_DNA"/>
</dbReference>
<reference evidence="5" key="1">
    <citation type="submission" date="2023-02" db="EMBL/GenBank/DDBJ databases">
        <title>Nocardiopsis ansamitocini NBRC 112285.</title>
        <authorList>
            <person name="Ichikawa N."/>
            <person name="Sato H."/>
            <person name="Tonouchi N."/>
        </authorList>
    </citation>
    <scope>NUCLEOTIDE SEQUENCE</scope>
    <source>
        <strain evidence="5">NBRC 112285</strain>
    </source>
</reference>
<evidence type="ECO:0000313" key="5">
    <source>
        <dbReference type="EMBL" id="GLU47416.1"/>
    </source>
</evidence>
<dbReference type="RefSeq" id="WP_285758490.1">
    <property type="nucleotide sequence ID" value="NZ_BSQG01000002.1"/>
</dbReference>
<dbReference type="InterPro" id="IPR002747">
    <property type="entry name" value="SAM_OH_AdoTrfase"/>
</dbReference>
<dbReference type="Proteomes" id="UP001165092">
    <property type="component" value="Unassembled WGS sequence"/>
</dbReference>
<dbReference type="PIRSF" id="PIRSF006779">
    <property type="entry name" value="UCP006779"/>
    <property type="match status" value="1"/>
</dbReference>
<evidence type="ECO:0000313" key="6">
    <source>
        <dbReference type="Proteomes" id="UP001165092"/>
    </source>
</evidence>
<evidence type="ECO:0000259" key="4">
    <source>
        <dbReference type="Pfam" id="PF20257"/>
    </source>
</evidence>
<feature type="domain" description="S-adenosyl-l-methionine hydroxide adenosyltransferase C-terminal" evidence="4">
    <location>
        <begin position="180"/>
        <end position="269"/>
    </location>
</feature>
<dbReference type="InterPro" id="IPR046469">
    <property type="entry name" value="SAM_HAT_N"/>
</dbReference>
<evidence type="ECO:0008006" key="7">
    <source>
        <dbReference type="Google" id="ProtNLM"/>
    </source>
</evidence>
<evidence type="ECO:0000256" key="2">
    <source>
        <dbReference type="ARBA" id="ARBA00024035"/>
    </source>
</evidence>
<comment type="caution">
    <text evidence="5">The sequence shown here is derived from an EMBL/GenBank/DDBJ whole genome shotgun (WGS) entry which is preliminary data.</text>
</comment>
<dbReference type="InterPro" id="IPR046470">
    <property type="entry name" value="SAM_HAT_C"/>
</dbReference>
<gene>
    <name evidence="5" type="ORF">Nans01_17670</name>
</gene>
<dbReference type="InterPro" id="IPR023228">
    <property type="entry name" value="SAM_OH_AdoTrfase_N_sf"/>
</dbReference>
<dbReference type="SUPFAM" id="SSF101852">
    <property type="entry name" value="Bacterial fluorinating enzyme, C-terminal domain"/>
    <property type="match status" value="1"/>
</dbReference>
<dbReference type="PANTHER" id="PTHR35092:SF1">
    <property type="entry name" value="CHLORINASE MJ1651"/>
    <property type="match status" value="1"/>
</dbReference>
<evidence type="ECO:0000256" key="1">
    <source>
        <dbReference type="ARBA" id="ARBA00022691"/>
    </source>
</evidence>
<protein>
    <recommendedName>
        <fullName evidence="7">SAM-dependent chlorinase/fluorinase</fullName>
    </recommendedName>
</protein>
<proteinExistence type="inferred from homology"/>
<organism evidence="5 6">
    <name type="scientific">Nocardiopsis ansamitocini</name>
    <dbReference type="NCBI Taxonomy" id="1670832"/>
    <lineage>
        <taxon>Bacteria</taxon>
        <taxon>Bacillati</taxon>
        <taxon>Actinomycetota</taxon>
        <taxon>Actinomycetes</taxon>
        <taxon>Streptosporangiales</taxon>
        <taxon>Nocardiopsidaceae</taxon>
        <taxon>Nocardiopsis</taxon>
    </lineage>
</organism>
<feature type="domain" description="S-adenosyl-l-methionine hydroxide adenosyltransferase N-terminal" evidence="3">
    <location>
        <begin position="11"/>
        <end position="155"/>
    </location>
</feature>
<sequence length="273" mass="28172">MTAPEGHSCLSFLTDYGNTDGFVAACHAQMLRYAPALRVIDITHQIPPGDIRRGATVLADTAPELPRAVHVCVVDPGVGTRRRSVAVAAGGHVLVGPDNGLLVWAAEALGGVAAVHELTNETLWRHPVSTTFHGRDVYAPVGAQIAAGTPLADVGRALAPTDLVRLPRPRREVRPGAAYGEVHAVDRFGNCQLSLSAQDLRAALAGSPQPEHLAVGLPGSAHTLPLAPTFGAVEPGAPLVLTDSAGRLSLAVNGGDAARTLDLSVGDPVDLTV</sequence>
<keyword evidence="1" id="KW-0949">S-adenosyl-L-methionine</keyword>
<dbReference type="Gene3D" id="3.40.50.10790">
    <property type="entry name" value="S-adenosyl-l-methionine hydroxide adenosyltransferase, N-terminal"/>
    <property type="match status" value="1"/>
</dbReference>
<dbReference type="PANTHER" id="PTHR35092">
    <property type="entry name" value="CHLORINASE MJ1651"/>
    <property type="match status" value="1"/>
</dbReference>